<keyword evidence="6 9" id="KW-1133">Transmembrane helix</keyword>
<evidence type="ECO:0000256" key="2">
    <source>
        <dbReference type="ARBA" id="ARBA00010065"/>
    </source>
</evidence>
<dbReference type="EC" id="2.3.1.269" evidence="9"/>
<dbReference type="Pfam" id="PF20154">
    <property type="entry name" value="LNT_N"/>
    <property type="match status" value="1"/>
</dbReference>
<dbReference type="PANTHER" id="PTHR38686">
    <property type="entry name" value="APOLIPOPROTEIN N-ACYLTRANSFERASE"/>
    <property type="match status" value="1"/>
</dbReference>
<keyword evidence="4 9" id="KW-0808">Transferase</keyword>
<name>A0ABQ1FWL5_9GAMM</name>
<evidence type="ECO:0000256" key="7">
    <source>
        <dbReference type="ARBA" id="ARBA00023136"/>
    </source>
</evidence>
<dbReference type="Gene3D" id="3.60.110.10">
    <property type="entry name" value="Carbon-nitrogen hydrolase"/>
    <property type="match status" value="1"/>
</dbReference>
<evidence type="ECO:0000256" key="4">
    <source>
        <dbReference type="ARBA" id="ARBA00022679"/>
    </source>
</evidence>
<dbReference type="PROSITE" id="PS50263">
    <property type="entry name" value="CN_HYDROLASE"/>
    <property type="match status" value="1"/>
</dbReference>
<dbReference type="NCBIfam" id="TIGR00546">
    <property type="entry name" value="lnt"/>
    <property type="match status" value="1"/>
</dbReference>
<evidence type="ECO:0000313" key="12">
    <source>
        <dbReference type="Proteomes" id="UP000627464"/>
    </source>
</evidence>
<feature type="domain" description="CN hydrolase" evidence="10">
    <location>
        <begin position="227"/>
        <end position="475"/>
    </location>
</feature>
<dbReference type="InterPro" id="IPR004563">
    <property type="entry name" value="Apolipo_AcylTrfase"/>
</dbReference>
<comment type="caution">
    <text evidence="11">The sequence shown here is derived from an EMBL/GenBank/DDBJ whole genome shotgun (WGS) entry which is preliminary data.</text>
</comment>
<accession>A0ABQ1FWL5</accession>
<dbReference type="InterPro" id="IPR036526">
    <property type="entry name" value="C-N_Hydrolase_sf"/>
</dbReference>
<evidence type="ECO:0000256" key="1">
    <source>
        <dbReference type="ARBA" id="ARBA00004651"/>
    </source>
</evidence>
<dbReference type="InterPro" id="IPR003010">
    <property type="entry name" value="C-N_Hydrolase"/>
</dbReference>
<evidence type="ECO:0000259" key="10">
    <source>
        <dbReference type="PROSITE" id="PS50263"/>
    </source>
</evidence>
<keyword evidence="8 9" id="KW-0012">Acyltransferase</keyword>
<evidence type="ECO:0000256" key="9">
    <source>
        <dbReference type="HAMAP-Rule" id="MF_01148"/>
    </source>
</evidence>
<evidence type="ECO:0000256" key="6">
    <source>
        <dbReference type="ARBA" id="ARBA00022989"/>
    </source>
</evidence>
<comment type="pathway">
    <text evidence="9">Protein modification; lipoprotein biosynthesis (N-acyl transfer).</text>
</comment>
<dbReference type="Pfam" id="PF00795">
    <property type="entry name" value="CN_hydrolase"/>
    <property type="match status" value="1"/>
</dbReference>
<comment type="subcellular location">
    <subcellularLocation>
        <location evidence="1 9">Cell membrane</location>
        <topology evidence="1 9">Multi-pass membrane protein</topology>
    </subcellularLocation>
</comment>
<dbReference type="RefSeq" id="WP_188469545.1">
    <property type="nucleotide sequence ID" value="NZ_BMFZ01000001.1"/>
</dbReference>
<protein>
    <recommendedName>
        <fullName evidence="9">Apolipoprotein N-acyltransferase</fullName>
        <shortName evidence="9">ALP N-acyltransferase</shortName>
        <ecNumber evidence="9">2.3.1.269</ecNumber>
    </recommendedName>
</protein>
<comment type="function">
    <text evidence="9">Catalyzes the phospholipid dependent N-acylation of the N-terminal cysteine of apolipoprotein, the last step in lipoprotein maturation.</text>
</comment>
<feature type="transmembrane region" description="Helical" evidence="9">
    <location>
        <begin position="485"/>
        <end position="504"/>
    </location>
</feature>
<evidence type="ECO:0000313" key="11">
    <source>
        <dbReference type="EMBL" id="GGA31019.1"/>
    </source>
</evidence>
<feature type="transmembrane region" description="Helical" evidence="9">
    <location>
        <begin position="162"/>
        <end position="186"/>
    </location>
</feature>
<comment type="catalytic activity">
    <reaction evidence="9">
        <text>N-terminal S-1,2-diacyl-sn-glyceryl-L-cysteinyl-[lipoprotein] + a glycerophospholipid = N-acyl-S-1,2-diacyl-sn-glyceryl-L-cysteinyl-[lipoprotein] + a 2-acyl-sn-glycero-3-phospholipid + H(+)</text>
        <dbReference type="Rhea" id="RHEA:48228"/>
        <dbReference type="Rhea" id="RHEA-COMP:14681"/>
        <dbReference type="Rhea" id="RHEA-COMP:14684"/>
        <dbReference type="ChEBI" id="CHEBI:15378"/>
        <dbReference type="ChEBI" id="CHEBI:136912"/>
        <dbReference type="ChEBI" id="CHEBI:140656"/>
        <dbReference type="ChEBI" id="CHEBI:140657"/>
        <dbReference type="ChEBI" id="CHEBI:140660"/>
        <dbReference type="EC" id="2.3.1.269"/>
    </reaction>
</comment>
<dbReference type="SUPFAM" id="SSF56317">
    <property type="entry name" value="Carbon-nitrogen hydrolase"/>
    <property type="match status" value="1"/>
</dbReference>
<dbReference type="CDD" id="cd07571">
    <property type="entry name" value="ALP_N-acyl_transferase"/>
    <property type="match status" value="1"/>
</dbReference>
<feature type="transmembrane region" description="Helical" evidence="9">
    <location>
        <begin position="88"/>
        <end position="112"/>
    </location>
</feature>
<comment type="similarity">
    <text evidence="2 9">Belongs to the CN hydrolase family. Apolipoprotein N-acyltransferase subfamily.</text>
</comment>
<feature type="transmembrane region" description="Helical" evidence="9">
    <location>
        <begin position="193"/>
        <end position="211"/>
    </location>
</feature>
<feature type="transmembrane region" description="Helical" evidence="9">
    <location>
        <begin position="12"/>
        <end position="28"/>
    </location>
</feature>
<reference evidence="12" key="1">
    <citation type="journal article" date="2019" name="Int. J. Syst. Evol. Microbiol.">
        <title>The Global Catalogue of Microorganisms (GCM) 10K type strain sequencing project: providing services to taxonomists for standard genome sequencing and annotation.</title>
        <authorList>
            <consortium name="The Broad Institute Genomics Platform"/>
            <consortium name="The Broad Institute Genome Sequencing Center for Infectious Disease"/>
            <person name="Wu L."/>
            <person name="Ma J."/>
        </authorList>
    </citation>
    <scope>NUCLEOTIDE SEQUENCE [LARGE SCALE GENOMIC DNA]</scope>
    <source>
        <strain evidence="12">CGMCC 1.12806</strain>
    </source>
</reference>
<dbReference type="PANTHER" id="PTHR38686:SF1">
    <property type="entry name" value="APOLIPOPROTEIN N-ACYLTRANSFERASE"/>
    <property type="match status" value="1"/>
</dbReference>
<dbReference type="Proteomes" id="UP000627464">
    <property type="component" value="Unassembled WGS sequence"/>
</dbReference>
<keyword evidence="12" id="KW-1185">Reference proteome</keyword>
<dbReference type="InterPro" id="IPR045378">
    <property type="entry name" value="LNT_N"/>
</dbReference>
<keyword evidence="5 9" id="KW-0812">Transmembrane</keyword>
<dbReference type="HAMAP" id="MF_01148">
    <property type="entry name" value="Lnt"/>
    <property type="match status" value="1"/>
</dbReference>
<evidence type="ECO:0000256" key="8">
    <source>
        <dbReference type="ARBA" id="ARBA00023315"/>
    </source>
</evidence>
<keyword evidence="7 9" id="KW-0472">Membrane</keyword>
<evidence type="ECO:0000256" key="5">
    <source>
        <dbReference type="ARBA" id="ARBA00022692"/>
    </source>
</evidence>
<dbReference type="EMBL" id="BMFZ01000001">
    <property type="protein sequence ID" value="GGA31019.1"/>
    <property type="molecule type" value="Genomic_DNA"/>
</dbReference>
<keyword evidence="3 9" id="KW-1003">Cell membrane</keyword>
<sequence length="511" mass="57475">MAIASLYQRQWVRTLLALLFGACGTLSFSPYDCWPAAFVSLFGLLALTLDRRSGQSAWIGFWWGMGIFGSGVNWVYVSIATFGGMPEAINLFLVVLLAGYLSLYTMLFAGLLTRLFPNTTWWKLALAAPALWQATEFLRGWVLTGFPWLQFGYSQIDGPLKGLAPIAGVDSITLIMTSISGLLVYAVHQRRKLPAIIALALLLFPWSLRYVHWYQPQEDKKVDVALVQGNIEQSMKWDPNSLVSALQTYMDLSRPYLGKAKIIIWPESAISDIESDQQQFLTMVDDLYRAKGSQLVTGIIDARRTSTDMHVYNSAIVLGGDKQYRYPDSNRFDKHHLVPFGEYVPLESILRPLAPLFDLPMSGLSRGNYIQKPLRVSGLNLTTAICYEIVYGEQVRDNLRPDTDFLLTISNDAWFGHSIGPWQHFQMARMRALELGRPLLRSTNNGVTAAVDANGEVIAQIPQFTRQVLNVEVTPTTGLTPYARFGWWPTWLITLLMVGVALTLNRRHILK</sequence>
<evidence type="ECO:0000256" key="3">
    <source>
        <dbReference type="ARBA" id="ARBA00022475"/>
    </source>
</evidence>
<proteinExistence type="inferred from homology"/>
<feature type="transmembrane region" description="Helical" evidence="9">
    <location>
        <begin position="61"/>
        <end position="82"/>
    </location>
</feature>
<organism evidence="11 12">
    <name type="scientific">Hafnia psychrotolerans</name>
    <dbReference type="NCBI Taxonomy" id="1477018"/>
    <lineage>
        <taxon>Bacteria</taxon>
        <taxon>Pseudomonadati</taxon>
        <taxon>Pseudomonadota</taxon>
        <taxon>Gammaproteobacteria</taxon>
        <taxon>Enterobacterales</taxon>
        <taxon>Hafniaceae</taxon>
        <taxon>Hafnia</taxon>
    </lineage>
</organism>
<gene>
    <name evidence="11" type="primary">cutE</name>
    <name evidence="9" type="synonym">lnt</name>
    <name evidence="11" type="ORF">GCM10011328_02070</name>
</gene>